<dbReference type="Proteomes" id="UP000271783">
    <property type="component" value="Unassembled WGS sequence"/>
</dbReference>
<reference evidence="1 2" key="1">
    <citation type="submission" date="2018-11" db="EMBL/GenBank/DDBJ databases">
        <title>Genomic Encyclopedia of Type Strains, Phase IV (KMG-IV): sequencing the most valuable type-strain genomes for metagenomic binning, comparative biology and taxonomic classification.</title>
        <authorList>
            <person name="Goeker M."/>
        </authorList>
    </citation>
    <scope>NUCLEOTIDE SEQUENCE [LARGE SCALE GENOMIC DNA]</scope>
    <source>
        <strain evidence="1 2">DSM 11977</strain>
    </source>
</reference>
<protein>
    <submittedName>
        <fullName evidence="1">Uncharacterized protein</fullName>
    </submittedName>
</protein>
<accession>A0A3N5B0M1</accession>
<organism evidence="1 2">
    <name type="scientific">Methanobrevibacter gottschalkii DSM 11977</name>
    <dbReference type="NCBI Taxonomy" id="1122229"/>
    <lineage>
        <taxon>Archaea</taxon>
        <taxon>Methanobacteriati</taxon>
        <taxon>Methanobacteriota</taxon>
        <taxon>Methanomada group</taxon>
        <taxon>Methanobacteria</taxon>
        <taxon>Methanobacteriales</taxon>
        <taxon>Methanobacteriaceae</taxon>
        <taxon>Methanobrevibacter</taxon>
    </lineage>
</organism>
<dbReference type="EMBL" id="RKRG01000003">
    <property type="protein sequence ID" value="RPF50773.1"/>
    <property type="molecule type" value="Genomic_DNA"/>
</dbReference>
<dbReference type="RefSeq" id="WP_069575502.1">
    <property type="nucleotide sequence ID" value="NZ_RKRG01000003.1"/>
</dbReference>
<evidence type="ECO:0000313" key="2">
    <source>
        <dbReference type="Proteomes" id="UP000271783"/>
    </source>
</evidence>
<name>A0A3N5B0M1_9EURY</name>
<evidence type="ECO:0000313" key="1">
    <source>
        <dbReference type="EMBL" id="RPF50773.1"/>
    </source>
</evidence>
<keyword evidence="2" id="KW-1185">Reference proteome</keyword>
<comment type="caution">
    <text evidence="1">The sequence shown here is derived from an EMBL/GenBank/DDBJ whole genome shotgun (WGS) entry which is preliminary data.</text>
</comment>
<dbReference type="AlphaFoldDB" id="A0A3N5B0M1"/>
<sequence>MSPPEVIRDDDTYITLPASLKDEYFESKPISYSKYFESFEFKFNELSNDFNLINIMEIQDFILLHDDLFDYLSQIKLLLQKYFSEYDYCLEFYSDPEIQSLNQLVIYINGDESSFDEDWSSLKRMNSEINDLCNFPNSVKHLISVDLW</sequence>
<gene>
    <name evidence="1" type="ORF">EDC42_1426</name>
</gene>
<proteinExistence type="predicted"/>